<evidence type="ECO:0000256" key="1">
    <source>
        <dbReference type="SAM" id="MobiDB-lite"/>
    </source>
</evidence>
<dbReference type="RefSeq" id="WP_006348767.1">
    <property type="nucleotide sequence ID" value="NZ_CP029159.1"/>
</dbReference>
<evidence type="ECO:0008006" key="4">
    <source>
        <dbReference type="Google" id="ProtNLM"/>
    </source>
</evidence>
<dbReference type="Pfam" id="PF19379">
    <property type="entry name" value="DUF5954"/>
    <property type="match status" value="1"/>
</dbReference>
<dbReference type="InterPro" id="IPR045998">
    <property type="entry name" value="DUF5954"/>
</dbReference>
<name>I2MZT0_STRT9</name>
<reference evidence="2 3" key="1">
    <citation type="journal article" date="2012" name="J. Bacteriol.">
        <title>Draft genome of Streptomyces tsukubaensis NRRL 18488, the producer of the clinically important immunosuppressant tacrolimus (FK506).</title>
        <authorList>
            <person name="Barreiro C."/>
            <person name="Prieto C."/>
            <person name="Sola-Landa A."/>
            <person name="Solera E."/>
            <person name="Martinez-Castro M."/>
            <person name="Perez-Redondo R."/>
            <person name="Garcia-Estrada C."/>
            <person name="Aparicio J.F."/>
            <person name="Fernandez-Martinez L.T."/>
            <person name="Santos-Aberturas J."/>
            <person name="Salehi-Najafabadi Z."/>
            <person name="Rodriguez-Garcia A."/>
            <person name="Tauch A."/>
            <person name="Martin J.F."/>
        </authorList>
    </citation>
    <scope>NUCLEOTIDE SEQUENCE [LARGE SCALE GENOMIC DNA]</scope>
    <source>
        <strain evidence="3">DSM 42081 / NBRC 108919 / NRRL 18488 / 9993</strain>
    </source>
</reference>
<dbReference type="AlphaFoldDB" id="I2MZT0"/>
<feature type="compositionally biased region" description="Basic and acidic residues" evidence="1">
    <location>
        <begin position="159"/>
        <end position="173"/>
    </location>
</feature>
<dbReference type="Proteomes" id="UP000005940">
    <property type="component" value="Chromosome"/>
</dbReference>
<evidence type="ECO:0000313" key="2">
    <source>
        <dbReference type="EMBL" id="QKM69399.1"/>
    </source>
</evidence>
<feature type="region of interest" description="Disordered" evidence="1">
    <location>
        <begin position="149"/>
        <end position="173"/>
    </location>
</feature>
<sequence length="357" mass="39871">MPDDWKRRIDRLHENLVKLDDPAAWVTEADAVEASYRYPDLLVRGPAFGLAAQNTGGHGESPGAAAQPWCDGGENGTWRLLRPVASGTPQEARDSLNSFLWFRAKDETGDPRVRRRLLDAVGILENEPVNEVEVLGCRYRVVRADGFARRGDEGMEPPRPTDPDPGHDHAWESDRRRRWPEVGLVIDPDREEGLMAGAMKLGLRSFTYSGTLYPDQVRRDSELAVEHYPEIALLPVGFSLAELADGRWTPRGALLPSPHDARRALFDGMNEFWPVMYRFNAAERAAHALAAAEFRAAGRADEARVGDTLYRVCRIERAIRCGPDGPETPRASDLDSWGPMKLHPTMDDDGTLHYEEG</sequence>
<gene>
    <name evidence="2" type="ORF">STSU_021725</name>
</gene>
<feature type="region of interest" description="Disordered" evidence="1">
    <location>
        <begin position="322"/>
        <end position="357"/>
    </location>
</feature>
<dbReference type="EMBL" id="CP029159">
    <property type="protein sequence ID" value="QKM69399.1"/>
    <property type="molecule type" value="Genomic_DNA"/>
</dbReference>
<protein>
    <recommendedName>
        <fullName evidence="4">Aromatic ring-opening dioxygenase LigA</fullName>
    </recommendedName>
</protein>
<accession>I2MZT0</accession>
<evidence type="ECO:0000313" key="3">
    <source>
        <dbReference type="Proteomes" id="UP000005940"/>
    </source>
</evidence>
<keyword evidence="3" id="KW-1185">Reference proteome</keyword>
<organism evidence="2 3">
    <name type="scientific">Streptomyces tsukubensis (strain DSM 42081 / NBRC 108919 / NRRL 18488 / 9993)</name>
    <dbReference type="NCBI Taxonomy" id="1114943"/>
    <lineage>
        <taxon>Bacteria</taxon>
        <taxon>Bacillati</taxon>
        <taxon>Actinomycetota</taxon>
        <taxon>Actinomycetes</taxon>
        <taxon>Kitasatosporales</taxon>
        <taxon>Streptomycetaceae</taxon>
        <taxon>Streptomyces</taxon>
    </lineage>
</organism>
<proteinExistence type="predicted"/>
<feature type="compositionally biased region" description="Basic and acidic residues" evidence="1">
    <location>
        <begin position="344"/>
        <end position="357"/>
    </location>
</feature>